<dbReference type="Proteomes" id="UP000269352">
    <property type="component" value="Unassembled WGS sequence"/>
</dbReference>
<dbReference type="EMBL" id="BGZN01000013">
    <property type="protein sequence ID" value="GBR73544.1"/>
    <property type="molecule type" value="Genomic_DNA"/>
</dbReference>
<organism evidence="2 3">
    <name type="scientific">Termititenax aidoneus</name>
    <dbReference type="NCBI Taxonomy" id="2218524"/>
    <lineage>
        <taxon>Bacteria</taxon>
        <taxon>Bacillati</taxon>
        <taxon>Candidatus Margulisiibacteriota</taxon>
        <taxon>Candidatus Termititenacia</taxon>
        <taxon>Candidatus Termititenacales</taxon>
        <taxon>Candidatus Termititenacaceae</taxon>
        <taxon>Candidatus Termititenax</taxon>
    </lineage>
</organism>
<dbReference type="InterPro" id="IPR016181">
    <property type="entry name" value="Acyl_CoA_acyltransferase"/>
</dbReference>
<dbReference type="CDD" id="cd04301">
    <property type="entry name" value="NAT_SF"/>
    <property type="match status" value="1"/>
</dbReference>
<evidence type="ECO:0000313" key="3">
    <source>
        <dbReference type="Proteomes" id="UP000269352"/>
    </source>
</evidence>
<dbReference type="Pfam" id="PF13508">
    <property type="entry name" value="Acetyltransf_7"/>
    <property type="match status" value="1"/>
</dbReference>
<dbReference type="PANTHER" id="PTHR41373:SF1">
    <property type="entry name" value="PHOSPHATIDYLGLYCEROL LYSYLTRANSFERASE C-TERMINAL DOMAIN-CONTAINING PROTEIN"/>
    <property type="match status" value="1"/>
</dbReference>
<dbReference type="AlphaFoldDB" id="A0A388TA43"/>
<keyword evidence="3" id="KW-1185">Reference proteome</keyword>
<reference evidence="2 3" key="1">
    <citation type="journal article" date="2019" name="ISME J.">
        <title>Genome analyses of uncultured TG2/ZB3 bacteria in 'Margulisbacteria' specifically attached to ectosymbiotic spirochetes of protists in the termite gut.</title>
        <authorList>
            <person name="Utami Y.D."/>
            <person name="Kuwahara H."/>
            <person name="Igai K."/>
            <person name="Murakami T."/>
            <person name="Sugaya K."/>
            <person name="Morikawa T."/>
            <person name="Nagura Y."/>
            <person name="Yuki M."/>
            <person name="Deevong P."/>
            <person name="Inoue T."/>
            <person name="Kihara K."/>
            <person name="Lo N."/>
            <person name="Yamada A."/>
            <person name="Ohkuma M."/>
            <person name="Hongoh Y."/>
        </authorList>
    </citation>
    <scope>NUCLEOTIDE SEQUENCE [LARGE SCALE GENOMIC DNA]</scope>
    <source>
        <strain evidence="2">NkOx7-01</strain>
    </source>
</reference>
<dbReference type="InterPro" id="IPR024320">
    <property type="entry name" value="LPG_synthase_C"/>
</dbReference>
<gene>
    <name evidence="2" type="ORF">NO1_0903</name>
</gene>
<dbReference type="PROSITE" id="PS51186">
    <property type="entry name" value="GNAT"/>
    <property type="match status" value="1"/>
</dbReference>
<comment type="caution">
    <text evidence="2">The sequence shown here is derived from an EMBL/GenBank/DDBJ whole genome shotgun (WGS) entry which is preliminary data.</text>
</comment>
<dbReference type="GO" id="GO:0016747">
    <property type="term" value="F:acyltransferase activity, transferring groups other than amino-acyl groups"/>
    <property type="evidence" value="ECO:0007669"/>
    <property type="project" value="InterPro"/>
</dbReference>
<dbReference type="Gene3D" id="3.40.630.30">
    <property type="match status" value="3"/>
</dbReference>
<evidence type="ECO:0000259" key="1">
    <source>
        <dbReference type="PROSITE" id="PS51186"/>
    </source>
</evidence>
<feature type="domain" description="N-acetyltransferase" evidence="1">
    <location>
        <begin position="1"/>
        <end position="135"/>
    </location>
</feature>
<dbReference type="Pfam" id="PF09924">
    <property type="entry name" value="LPG_synthase_C"/>
    <property type="match status" value="1"/>
</dbReference>
<dbReference type="PANTHER" id="PTHR41373">
    <property type="entry name" value="DUF2156 DOMAIN-CONTAINING PROTEIN"/>
    <property type="match status" value="1"/>
</dbReference>
<dbReference type="InterPro" id="IPR016732">
    <property type="entry name" value="UCP018688"/>
</dbReference>
<accession>A0A388TA43</accession>
<name>A0A388TA43_TERA1</name>
<dbReference type="SUPFAM" id="SSF55729">
    <property type="entry name" value="Acyl-CoA N-acyltransferases (Nat)"/>
    <property type="match status" value="2"/>
</dbReference>
<protein>
    <recommendedName>
        <fullName evidence="1">N-acetyltransferase domain-containing protein</fullName>
    </recommendedName>
</protein>
<evidence type="ECO:0000313" key="2">
    <source>
        <dbReference type="EMBL" id="GBR73544.1"/>
    </source>
</evidence>
<proteinExistence type="predicted"/>
<sequence length="423" mass="48714">MTLGVKIFRGGENLPPAIGWLEKETAVDKTYVLYSDNTIVGWTQILRHDTGQYELGYLEILPEHRGKKYGRALTHFALYENTAREIYALTIIPEFFEKLGFVRTAYPPFVDHNDPECQACEPARCAALLFTKPADLVRYGTEEKLLRKYEQDIVLGRNFMGSEFSAANEKTWTYAENIYFLEIADFLFLAAYPLAEEPFGVVCPYRSLPDAALDKYFARLRELNIHQLAYVNAQVCYLLHKYSGAPKLKFQEDRANFDYLYKVSDFAAYGGARFADKRNRLKKFLRNNSPAEIIPYRPELKEMFLNFAEKRFAAMQVGVISLEVLKLGLEQNLYQGFLVKIGRAEIGLLLYSELNPRTAIVHFELIDENYDGVAQFMNNYLGQALSGRYTFINREQDLGIAGLRKSKLSYNPYRLVKKYAVTF</sequence>
<dbReference type="InterPro" id="IPR000182">
    <property type="entry name" value="GNAT_dom"/>
</dbReference>